<proteinExistence type="predicted"/>
<accession>A0A7U6GJ87</accession>
<evidence type="ECO:0008006" key="4">
    <source>
        <dbReference type="Google" id="ProtNLM"/>
    </source>
</evidence>
<dbReference type="EMBL" id="AP012273">
    <property type="protein sequence ID" value="BAO44655.1"/>
    <property type="molecule type" value="Genomic_DNA"/>
</dbReference>
<dbReference type="InterPro" id="IPR010865">
    <property type="entry name" value="DUF1499"/>
</dbReference>
<dbReference type="Pfam" id="PF07386">
    <property type="entry name" value="DUF1499"/>
    <property type="match status" value="1"/>
</dbReference>
<gene>
    <name evidence="2" type="ORF">TBH_C1738</name>
</gene>
<dbReference type="AlphaFoldDB" id="A0A7U6GJ87"/>
<dbReference type="PIRSF" id="PIRSF026426">
    <property type="entry name" value="DUF1499"/>
    <property type="match status" value="1"/>
</dbReference>
<evidence type="ECO:0000256" key="1">
    <source>
        <dbReference type="SAM" id="MobiDB-lite"/>
    </source>
</evidence>
<name>A0A7U6GJ87_9GAMM</name>
<dbReference type="OrthoDB" id="9793534at2"/>
<dbReference type="PANTHER" id="PTHR34801:SF6">
    <property type="entry name" value="SLL1620 PROTEIN"/>
    <property type="match status" value="1"/>
</dbReference>
<dbReference type="Proteomes" id="UP000031631">
    <property type="component" value="Chromosome"/>
</dbReference>
<reference evidence="2 3" key="1">
    <citation type="journal article" date="2014" name="PLoS ONE">
        <title>Physiological and genomic features of a novel sulfur-oxidizing gammaproteobacterium belonging to a previously uncultivated symbiotic lineage isolated from a hydrothermal vent.</title>
        <authorList>
            <person name="Nunoura T."/>
            <person name="Takaki Y."/>
            <person name="Kazama H."/>
            <person name="Kakuta J."/>
            <person name="Shimamura S."/>
            <person name="Makita H."/>
            <person name="Hirai M."/>
            <person name="Miyazaki M."/>
            <person name="Takai K."/>
        </authorList>
    </citation>
    <scope>NUCLEOTIDE SEQUENCE [LARGE SCALE GENOMIC DNA]</scope>
    <source>
        <strain evidence="2 3">Hiromi1</strain>
    </source>
</reference>
<sequence length="157" mass="17845">MKLLLTALLVAVLIAVLFPAVLSWMARPPRTGLEQGRMRPCPDSPNCVNSEKGTDREHSIEPLPLKLEARQAWALLKEAVALEGGRILEEQPGYLHAIWTSRWFHFVDDVEIRLDKAEGLFQVRSASRAGYSDFGVNRKRIESLRQRWQALQEEAGR</sequence>
<keyword evidence="3" id="KW-1185">Reference proteome</keyword>
<evidence type="ECO:0000313" key="2">
    <source>
        <dbReference type="EMBL" id="BAO44655.1"/>
    </source>
</evidence>
<protein>
    <recommendedName>
        <fullName evidence="4">DUF1499 domain-containing protein</fullName>
    </recommendedName>
</protein>
<evidence type="ECO:0000313" key="3">
    <source>
        <dbReference type="Proteomes" id="UP000031631"/>
    </source>
</evidence>
<dbReference type="KEGG" id="tbn:TBH_C1738"/>
<organism evidence="2 3">
    <name type="scientific">Thiolapillus brandeum</name>
    <dbReference type="NCBI Taxonomy" id="1076588"/>
    <lineage>
        <taxon>Bacteria</taxon>
        <taxon>Pseudomonadati</taxon>
        <taxon>Pseudomonadota</taxon>
        <taxon>Gammaproteobacteria</taxon>
        <taxon>Chromatiales</taxon>
        <taxon>Sedimenticolaceae</taxon>
        <taxon>Thiolapillus</taxon>
    </lineage>
</organism>
<dbReference type="RefSeq" id="WP_041067715.1">
    <property type="nucleotide sequence ID" value="NZ_AP012273.1"/>
</dbReference>
<feature type="region of interest" description="Disordered" evidence="1">
    <location>
        <begin position="33"/>
        <end position="55"/>
    </location>
</feature>
<dbReference type="PANTHER" id="PTHR34801">
    <property type="entry name" value="EXPRESSED PROTEIN"/>
    <property type="match status" value="1"/>
</dbReference>